<dbReference type="Proteomes" id="UP000618795">
    <property type="component" value="Unassembled WGS sequence"/>
</dbReference>
<evidence type="ECO:0000256" key="3">
    <source>
        <dbReference type="RuleBase" id="RU000363"/>
    </source>
</evidence>
<evidence type="ECO:0000256" key="2">
    <source>
        <dbReference type="ARBA" id="ARBA00023002"/>
    </source>
</evidence>
<accession>A0A918I7T1</accession>
<proteinExistence type="inferred from homology"/>
<reference evidence="5" key="2">
    <citation type="submission" date="2020-09" db="EMBL/GenBank/DDBJ databases">
        <authorList>
            <person name="Sun Q."/>
            <person name="Ohkuma M."/>
        </authorList>
    </citation>
    <scope>NUCLEOTIDE SEQUENCE</scope>
    <source>
        <strain evidence="5">JCM 4369</strain>
    </source>
</reference>
<evidence type="ECO:0000313" key="5">
    <source>
        <dbReference type="EMBL" id="GGU86077.1"/>
    </source>
</evidence>
<protein>
    <submittedName>
        <fullName evidence="5">Oxidoreductase</fullName>
    </submittedName>
</protein>
<feature type="domain" description="Ketoreductase" evidence="4">
    <location>
        <begin position="6"/>
        <end position="181"/>
    </location>
</feature>
<sequence length="243" mass="25831">MDLTSRRVLVTGASSGIGEAIARDLGARGARVAVLARRERELAQLAREIGGTAVVADLREAERIDEAVRTACSALGGLDAVVNNVGTFRLGYVADGLLADWRDMIELNVLGLAAVTRAAVPYLTDSPCAQVINISSMSGRRVSHPATGMYAATKHAVHALSEALRNELHPRGVRVTVISPGTVDTNRGAYITDPVLRAEAGRDQQEHGLRPEDVAAQVRHVLNTSPDVHLVEIAMVSTRQPPA</sequence>
<dbReference type="EMBL" id="BMTD01000003">
    <property type="protein sequence ID" value="GGU86077.1"/>
    <property type="molecule type" value="Genomic_DNA"/>
</dbReference>
<comment type="caution">
    <text evidence="5">The sequence shown here is derived from an EMBL/GenBank/DDBJ whole genome shotgun (WGS) entry which is preliminary data.</text>
</comment>
<evidence type="ECO:0000313" key="6">
    <source>
        <dbReference type="Proteomes" id="UP000618795"/>
    </source>
</evidence>
<dbReference type="FunFam" id="3.40.50.720:FF:000047">
    <property type="entry name" value="NADP-dependent L-serine/L-allo-threonine dehydrogenase"/>
    <property type="match status" value="1"/>
</dbReference>
<organism evidence="5 6">
    <name type="scientific">Streptomyces filipinensis</name>
    <dbReference type="NCBI Taxonomy" id="66887"/>
    <lineage>
        <taxon>Bacteria</taxon>
        <taxon>Bacillati</taxon>
        <taxon>Actinomycetota</taxon>
        <taxon>Actinomycetes</taxon>
        <taxon>Kitasatosporales</taxon>
        <taxon>Streptomycetaceae</taxon>
        <taxon>Streptomyces</taxon>
    </lineage>
</organism>
<dbReference type="InterPro" id="IPR002347">
    <property type="entry name" value="SDR_fam"/>
</dbReference>
<dbReference type="SMART" id="SM00822">
    <property type="entry name" value="PKS_KR"/>
    <property type="match status" value="1"/>
</dbReference>
<name>A0A918I7T1_9ACTN</name>
<dbReference type="PANTHER" id="PTHR44196:SF1">
    <property type="entry name" value="DEHYDROGENASE_REDUCTASE SDR FAMILY MEMBER 7B"/>
    <property type="match status" value="1"/>
</dbReference>
<dbReference type="PANTHER" id="PTHR44196">
    <property type="entry name" value="DEHYDROGENASE/REDUCTASE SDR FAMILY MEMBER 7B"/>
    <property type="match status" value="1"/>
</dbReference>
<dbReference type="InterPro" id="IPR036291">
    <property type="entry name" value="NAD(P)-bd_dom_sf"/>
</dbReference>
<dbReference type="InterPro" id="IPR057326">
    <property type="entry name" value="KR_dom"/>
</dbReference>
<dbReference type="RefSeq" id="WP_191872409.1">
    <property type="nucleotide sequence ID" value="NZ_BMTD01000003.1"/>
</dbReference>
<keyword evidence="2" id="KW-0560">Oxidoreductase</keyword>
<dbReference type="GO" id="GO:0016020">
    <property type="term" value="C:membrane"/>
    <property type="evidence" value="ECO:0007669"/>
    <property type="project" value="TreeGrafter"/>
</dbReference>
<evidence type="ECO:0000259" key="4">
    <source>
        <dbReference type="SMART" id="SM00822"/>
    </source>
</evidence>
<dbReference type="GO" id="GO:0016616">
    <property type="term" value="F:oxidoreductase activity, acting on the CH-OH group of donors, NAD or NADP as acceptor"/>
    <property type="evidence" value="ECO:0007669"/>
    <property type="project" value="UniProtKB-ARBA"/>
</dbReference>
<gene>
    <name evidence="5" type="ORF">GCM10010260_18770</name>
</gene>
<keyword evidence="6" id="KW-1185">Reference proteome</keyword>
<dbReference type="PRINTS" id="PR00081">
    <property type="entry name" value="GDHRDH"/>
</dbReference>
<reference evidence="5" key="1">
    <citation type="journal article" date="2014" name="Int. J. Syst. Evol. Microbiol.">
        <title>Complete genome sequence of Corynebacterium casei LMG S-19264T (=DSM 44701T), isolated from a smear-ripened cheese.</title>
        <authorList>
            <consortium name="US DOE Joint Genome Institute (JGI-PGF)"/>
            <person name="Walter F."/>
            <person name="Albersmeier A."/>
            <person name="Kalinowski J."/>
            <person name="Ruckert C."/>
        </authorList>
    </citation>
    <scope>NUCLEOTIDE SEQUENCE</scope>
    <source>
        <strain evidence="5">JCM 4369</strain>
    </source>
</reference>
<evidence type="ECO:0000256" key="1">
    <source>
        <dbReference type="ARBA" id="ARBA00006484"/>
    </source>
</evidence>
<dbReference type="SUPFAM" id="SSF51735">
    <property type="entry name" value="NAD(P)-binding Rossmann-fold domains"/>
    <property type="match status" value="1"/>
</dbReference>
<dbReference type="PRINTS" id="PR00080">
    <property type="entry name" value="SDRFAMILY"/>
</dbReference>
<dbReference type="Gene3D" id="3.40.50.720">
    <property type="entry name" value="NAD(P)-binding Rossmann-like Domain"/>
    <property type="match status" value="1"/>
</dbReference>
<dbReference type="Pfam" id="PF00106">
    <property type="entry name" value="adh_short"/>
    <property type="match status" value="1"/>
</dbReference>
<dbReference type="AlphaFoldDB" id="A0A918I7T1"/>
<comment type="similarity">
    <text evidence="1 3">Belongs to the short-chain dehydrogenases/reductases (SDR) family.</text>
</comment>